<protein>
    <recommendedName>
        <fullName evidence="3">Plasmid partition ParA protein</fullName>
    </recommendedName>
</protein>
<dbReference type="PANTHER" id="PTHR33973">
    <property type="entry name" value="OS07G0153300 PROTEIN"/>
    <property type="match status" value="1"/>
</dbReference>
<sequence>MLQSGLFSGYVRHRRFNKANHAFGYNLSMFVFDLDQPLSAVCNKSMFFGDKWYNPVRFNQADYVNQLSAVTNSSGEPLSLKQRIQLKVSELGGDWSGDKVVMVGQCRGLGLYFSPVNFYFCYQNEQLQYMLAEVSNTPWNERHFYLVDMQHTQTTEKVFHVSPFMTLNMNYVWRINVKHNKVLVHIENHAVNHPDVADGTKLFDATLNLKQTQVSSTKLVKEAFLVPLMPLKVVAAIYWQAVKLFFKRVPFVPYQTKGEARGASAQSKY</sequence>
<accession>W7QKC5</accession>
<dbReference type="EMBL" id="ARZY01000024">
    <property type="protein sequence ID" value="EWH09402.1"/>
    <property type="molecule type" value="Genomic_DNA"/>
</dbReference>
<gene>
    <name evidence="1" type="ORF">DS2_12739</name>
</gene>
<dbReference type="Pfam" id="PF07103">
    <property type="entry name" value="DUF1365"/>
    <property type="match status" value="1"/>
</dbReference>
<keyword evidence="2" id="KW-1185">Reference proteome</keyword>
<evidence type="ECO:0008006" key="3">
    <source>
        <dbReference type="Google" id="ProtNLM"/>
    </source>
</evidence>
<comment type="caution">
    <text evidence="1">The sequence shown here is derived from an EMBL/GenBank/DDBJ whole genome shotgun (WGS) entry which is preliminary data.</text>
</comment>
<organism evidence="1 2">
    <name type="scientific">Catenovulum agarivorans DS-2</name>
    <dbReference type="NCBI Taxonomy" id="1328313"/>
    <lineage>
        <taxon>Bacteria</taxon>
        <taxon>Pseudomonadati</taxon>
        <taxon>Pseudomonadota</taxon>
        <taxon>Gammaproteobacteria</taxon>
        <taxon>Alteromonadales</taxon>
        <taxon>Alteromonadaceae</taxon>
        <taxon>Catenovulum</taxon>
    </lineage>
</organism>
<dbReference type="eggNOG" id="COG3496">
    <property type="taxonomic scope" value="Bacteria"/>
</dbReference>
<evidence type="ECO:0000313" key="2">
    <source>
        <dbReference type="Proteomes" id="UP000019276"/>
    </source>
</evidence>
<name>W7QKC5_9ALTE</name>
<dbReference type="Proteomes" id="UP000019276">
    <property type="component" value="Unassembled WGS sequence"/>
</dbReference>
<dbReference type="PATRIC" id="fig|1328313.3.peg.2599"/>
<proteinExistence type="predicted"/>
<dbReference type="RefSeq" id="WP_035015202.1">
    <property type="nucleotide sequence ID" value="NZ_ARZY01000024.1"/>
</dbReference>
<dbReference type="PANTHER" id="PTHR33973:SF4">
    <property type="entry name" value="OS07G0153300 PROTEIN"/>
    <property type="match status" value="1"/>
</dbReference>
<dbReference type="AlphaFoldDB" id="W7QKC5"/>
<dbReference type="OrthoDB" id="9778801at2"/>
<dbReference type="STRING" id="1328313.DS2_12739"/>
<reference evidence="1 2" key="1">
    <citation type="journal article" date="2014" name="Genome Announc.">
        <title>Draft Genome Sequence of the Agar-Degrading Bacterium Catenovulum sp. Strain DS-2, Isolated from Intestines of Haliotis diversicolor.</title>
        <authorList>
            <person name="Shan D."/>
            <person name="Li X."/>
            <person name="Gu Z."/>
            <person name="Wei G."/>
            <person name="Gao Z."/>
            <person name="Shao Z."/>
        </authorList>
    </citation>
    <scope>NUCLEOTIDE SEQUENCE [LARGE SCALE GENOMIC DNA]</scope>
    <source>
        <strain evidence="1 2">DS-2</strain>
    </source>
</reference>
<evidence type="ECO:0000313" key="1">
    <source>
        <dbReference type="EMBL" id="EWH09402.1"/>
    </source>
</evidence>
<dbReference type="InterPro" id="IPR010775">
    <property type="entry name" value="DUF1365"/>
</dbReference>